<proteinExistence type="predicted"/>
<gene>
    <name evidence="1" type="ORF">C427_0095</name>
</gene>
<dbReference type="Gene3D" id="3.10.450.50">
    <property type="match status" value="1"/>
</dbReference>
<dbReference type="HOGENOM" id="CLU_952001_0_0_6"/>
<evidence type="ECO:0008006" key="3">
    <source>
        <dbReference type="Google" id="ProtNLM"/>
    </source>
</evidence>
<dbReference type="KEGG" id="gps:C427_0095"/>
<name>K7AWX1_9ALTE</name>
<organism evidence="1 2">
    <name type="scientific">Paraglaciecola psychrophila 170</name>
    <dbReference type="NCBI Taxonomy" id="1129794"/>
    <lineage>
        <taxon>Bacteria</taxon>
        <taxon>Pseudomonadati</taxon>
        <taxon>Pseudomonadota</taxon>
        <taxon>Gammaproteobacteria</taxon>
        <taxon>Alteromonadales</taxon>
        <taxon>Alteromonadaceae</taxon>
        <taxon>Paraglaciecola</taxon>
    </lineage>
</organism>
<dbReference type="AlphaFoldDB" id="K7AWX1"/>
<sequence>MLDMLIKTFTQGDVACYKSSLLHSSFWSQHNTKMFGEDKLTSVPLTWLMSAGRCQVLQSLVVRQANISVIHLKLKIQQHDLPINYTFWLHNNGEVIKSVYAIVDTLQLSIAKNTHVDEITLTLPEPDPLVIPDYDQQDNLQGEFATPSCLITKPCSLNVLLDSWWTIWSSSQLSNIDDVYTEKFDVSLPGVFQQKSSSDMFEFVLSIKSKLTRVFCQLEDVVIEGNNAAIKWFIDADEFGQKIRLPLMTILKTNGEQITSEITTCDILAFNKRHQHSKLFE</sequence>
<dbReference type="STRING" id="1129794.C427_0095"/>
<dbReference type="PATRIC" id="fig|1129794.4.peg.91"/>
<accession>K7AWX1</accession>
<evidence type="ECO:0000313" key="1">
    <source>
        <dbReference type="EMBL" id="AGH42205.1"/>
    </source>
</evidence>
<evidence type="ECO:0000313" key="2">
    <source>
        <dbReference type="Proteomes" id="UP000011864"/>
    </source>
</evidence>
<dbReference type="OrthoDB" id="6379199at2"/>
<keyword evidence="2" id="KW-1185">Reference proteome</keyword>
<dbReference type="InterPro" id="IPR032710">
    <property type="entry name" value="NTF2-like_dom_sf"/>
</dbReference>
<dbReference type="Proteomes" id="UP000011864">
    <property type="component" value="Chromosome"/>
</dbReference>
<dbReference type="SUPFAM" id="SSF54427">
    <property type="entry name" value="NTF2-like"/>
    <property type="match status" value="1"/>
</dbReference>
<reference evidence="1 2" key="1">
    <citation type="journal article" date="2013" name="Genome Announc.">
        <title>Complete Genome Sequence of Glaciecola psychrophila Strain 170T.</title>
        <authorList>
            <person name="Yin J."/>
            <person name="Chen J."/>
            <person name="Liu G."/>
            <person name="Yu Y."/>
            <person name="Song L."/>
            <person name="Wang X."/>
            <person name="Qu X."/>
        </authorList>
    </citation>
    <scope>NUCLEOTIDE SEQUENCE [LARGE SCALE GENOMIC DNA]</scope>
    <source>
        <strain evidence="1 2">170</strain>
    </source>
</reference>
<protein>
    <recommendedName>
        <fullName evidence="3">SnoaL-like domain-containing protein</fullName>
    </recommendedName>
</protein>
<dbReference type="RefSeq" id="WP_007641956.1">
    <property type="nucleotide sequence ID" value="NC_020514.1"/>
</dbReference>
<dbReference type="EMBL" id="CP003837">
    <property type="protein sequence ID" value="AGH42205.1"/>
    <property type="molecule type" value="Genomic_DNA"/>
</dbReference>